<dbReference type="Pfam" id="PF00005">
    <property type="entry name" value="ABC_tran"/>
    <property type="match status" value="2"/>
</dbReference>
<organism evidence="7 8">
    <name type="scientific">Phyllobacterium pellucidum</name>
    <dbReference type="NCBI Taxonomy" id="2740464"/>
    <lineage>
        <taxon>Bacteria</taxon>
        <taxon>Pseudomonadati</taxon>
        <taxon>Pseudomonadota</taxon>
        <taxon>Alphaproteobacteria</taxon>
        <taxon>Hyphomicrobiales</taxon>
        <taxon>Phyllobacteriaceae</taxon>
        <taxon>Phyllobacterium</taxon>
    </lineage>
</organism>
<dbReference type="FunFam" id="3.40.50.300:FF:000016">
    <property type="entry name" value="Oligopeptide ABC transporter ATP-binding component"/>
    <property type="match status" value="2"/>
</dbReference>
<dbReference type="SMART" id="SM00382">
    <property type="entry name" value="AAA"/>
    <property type="match status" value="2"/>
</dbReference>
<proteinExistence type="inferred from homology"/>
<dbReference type="NCBIfam" id="NF008453">
    <property type="entry name" value="PRK11308.1"/>
    <property type="match status" value="2"/>
</dbReference>
<evidence type="ECO:0000313" key="8">
    <source>
        <dbReference type="Proteomes" id="UP000550508"/>
    </source>
</evidence>
<evidence type="ECO:0000256" key="3">
    <source>
        <dbReference type="ARBA" id="ARBA00022448"/>
    </source>
</evidence>
<evidence type="ECO:0000256" key="4">
    <source>
        <dbReference type="ARBA" id="ARBA00022741"/>
    </source>
</evidence>
<dbReference type="PANTHER" id="PTHR43776:SF7">
    <property type="entry name" value="D,D-DIPEPTIDE TRANSPORT ATP-BINDING PROTEIN DDPF-RELATED"/>
    <property type="match status" value="1"/>
</dbReference>
<evidence type="ECO:0000256" key="2">
    <source>
        <dbReference type="ARBA" id="ARBA00005417"/>
    </source>
</evidence>
<feature type="domain" description="ABC transporter" evidence="6">
    <location>
        <begin position="277"/>
        <end position="527"/>
    </location>
</feature>
<dbReference type="Gene3D" id="3.40.50.300">
    <property type="entry name" value="P-loop containing nucleotide triphosphate hydrolases"/>
    <property type="match status" value="2"/>
</dbReference>
<dbReference type="InterPro" id="IPR017871">
    <property type="entry name" value="ABC_transporter-like_CS"/>
</dbReference>
<dbReference type="GO" id="GO:0016887">
    <property type="term" value="F:ATP hydrolysis activity"/>
    <property type="evidence" value="ECO:0007669"/>
    <property type="project" value="InterPro"/>
</dbReference>
<keyword evidence="5 7" id="KW-0067">ATP-binding</keyword>
<keyword evidence="8" id="KW-1185">Reference proteome</keyword>
<dbReference type="InterPro" id="IPR003439">
    <property type="entry name" value="ABC_transporter-like_ATP-bd"/>
</dbReference>
<dbReference type="InterPro" id="IPR050319">
    <property type="entry name" value="ABC_transp_ATP-bind"/>
</dbReference>
<dbReference type="NCBIfam" id="NF007739">
    <property type="entry name" value="PRK10419.1"/>
    <property type="match status" value="2"/>
</dbReference>
<evidence type="ECO:0000256" key="5">
    <source>
        <dbReference type="ARBA" id="ARBA00022840"/>
    </source>
</evidence>
<dbReference type="InterPro" id="IPR013563">
    <property type="entry name" value="Oligopep_ABC_C"/>
</dbReference>
<dbReference type="Pfam" id="PF08352">
    <property type="entry name" value="oligo_HPY"/>
    <property type="match status" value="2"/>
</dbReference>
<reference evidence="7 8" key="1">
    <citation type="submission" date="2020-05" db="EMBL/GenBank/DDBJ databases">
        <authorList>
            <person name="Kim M.K."/>
        </authorList>
    </citation>
    <scope>NUCLEOTIDE SEQUENCE [LARGE SCALE GENOMIC DNA]</scope>
    <source>
        <strain evidence="7 8">BT25</strain>
    </source>
</reference>
<keyword evidence="4" id="KW-0547">Nucleotide-binding</keyword>
<dbReference type="CDD" id="cd03257">
    <property type="entry name" value="ABC_NikE_OppD_transporters"/>
    <property type="match status" value="2"/>
</dbReference>
<dbReference type="InterPro" id="IPR003593">
    <property type="entry name" value="AAA+_ATPase"/>
</dbReference>
<comment type="similarity">
    <text evidence="2">Belongs to the ABC transporter superfamily.</text>
</comment>
<evidence type="ECO:0000256" key="1">
    <source>
        <dbReference type="ARBA" id="ARBA00004417"/>
    </source>
</evidence>
<name>A0A849VWY2_9HYPH</name>
<dbReference type="InterPro" id="IPR027417">
    <property type="entry name" value="P-loop_NTPase"/>
</dbReference>
<accession>A0A849VWY2</accession>
<dbReference type="PROSITE" id="PS50893">
    <property type="entry name" value="ABC_TRANSPORTER_2"/>
    <property type="match status" value="2"/>
</dbReference>
<dbReference type="RefSeq" id="WP_027232275.1">
    <property type="nucleotide sequence ID" value="NZ_CP088293.1"/>
</dbReference>
<evidence type="ECO:0000259" key="6">
    <source>
        <dbReference type="PROSITE" id="PS50893"/>
    </source>
</evidence>
<protein>
    <submittedName>
        <fullName evidence="7">ABC transporter ATP-binding protein</fullName>
    </submittedName>
</protein>
<dbReference type="GO" id="GO:0005886">
    <property type="term" value="C:plasma membrane"/>
    <property type="evidence" value="ECO:0007669"/>
    <property type="project" value="UniProtKB-SubCell"/>
</dbReference>
<dbReference type="EMBL" id="JABUMX010000004">
    <property type="protein sequence ID" value="NTS33119.1"/>
    <property type="molecule type" value="Genomic_DNA"/>
</dbReference>
<dbReference type="AlphaFoldDB" id="A0A849VWY2"/>
<feature type="domain" description="ABC transporter" evidence="6">
    <location>
        <begin position="11"/>
        <end position="258"/>
    </location>
</feature>
<gene>
    <name evidence="7" type="ORF">HQ945_17805</name>
</gene>
<dbReference type="GO" id="GO:0055085">
    <property type="term" value="P:transmembrane transport"/>
    <property type="evidence" value="ECO:0007669"/>
    <property type="project" value="UniProtKB-ARBA"/>
</dbReference>
<dbReference type="Proteomes" id="UP000550508">
    <property type="component" value="Unassembled WGS sequence"/>
</dbReference>
<dbReference type="GO" id="GO:0015833">
    <property type="term" value="P:peptide transport"/>
    <property type="evidence" value="ECO:0007669"/>
    <property type="project" value="InterPro"/>
</dbReference>
<sequence length="535" mass="58859">MTDTKENILSVRGLKVDFTTPDGDVNAVKGIDLDVKAGETLAVVGESGSGKSQTMMGIMGLLARNGRVTGSAKYRGKELVGLPLKRLNEVRGSKITMIFQEPMTSLDPLYTVGRQIAEPLVHHKGMTFKQAKVRVLELLKLVGIPDPERRINSYPHEMSGGQRQRVMIAMALANEPDLLIADEPTTALDVTIQAQILDLLRSLQKRFGMAIVLITHDLGIVKHFADRVVVMRRGDVVERGSIKDIFENPQEDYTKMLLAAEPSGTKEPPADNAPIILEGRNVAVDFAIGGGFFTSAKTMFRAVDGVSVRLKKGQTIGIVGESGSGKSTLGRALLRLLPSSGQYHFGSKNISNFDRSAMRPLRRELQLVFQDPYGSLSPRQTVGEIITEGLFIHEPQLSRAERDKRAIAALKEVGLDPAARNRYPHEFSGGQRQRIAIARAVILKPKVVILDEPTSALDRSVQGQVIDLLRDLQDKHDLSYIFISHDLAVIKAMSDYVIVMKNGKIVEEGDTEDIFETPTQNYTKTLMAAAFDLEI</sequence>
<dbReference type="GO" id="GO:0005524">
    <property type="term" value="F:ATP binding"/>
    <property type="evidence" value="ECO:0007669"/>
    <property type="project" value="UniProtKB-KW"/>
</dbReference>
<comment type="caution">
    <text evidence="7">The sequence shown here is derived from an EMBL/GenBank/DDBJ whole genome shotgun (WGS) entry which is preliminary data.</text>
</comment>
<dbReference type="PROSITE" id="PS00211">
    <property type="entry name" value="ABC_TRANSPORTER_1"/>
    <property type="match status" value="2"/>
</dbReference>
<dbReference type="PANTHER" id="PTHR43776">
    <property type="entry name" value="TRANSPORT ATP-BINDING PROTEIN"/>
    <property type="match status" value="1"/>
</dbReference>
<evidence type="ECO:0000313" key="7">
    <source>
        <dbReference type="EMBL" id="NTS33119.1"/>
    </source>
</evidence>
<keyword evidence="3" id="KW-0813">Transport</keyword>
<comment type="subcellular location">
    <subcellularLocation>
        <location evidence="1">Cell inner membrane</location>
        <topology evidence="1">Peripheral membrane protein</topology>
    </subcellularLocation>
</comment>
<dbReference type="SUPFAM" id="SSF52540">
    <property type="entry name" value="P-loop containing nucleoside triphosphate hydrolases"/>
    <property type="match status" value="2"/>
</dbReference>